<reference evidence="1" key="1">
    <citation type="submission" date="2015-12" db="EMBL/GenBank/DDBJ databases">
        <title>Gene expression during late stages of embryo sac development: a critical building block for successful pollen-pistil interactions.</title>
        <authorList>
            <person name="Liu Y."/>
            <person name="Joly V."/>
            <person name="Sabar M."/>
            <person name="Matton D.P."/>
        </authorList>
    </citation>
    <scope>NUCLEOTIDE SEQUENCE</scope>
</reference>
<organism evidence="1">
    <name type="scientific">Solanum chacoense</name>
    <name type="common">Chaco potato</name>
    <dbReference type="NCBI Taxonomy" id="4108"/>
    <lineage>
        <taxon>Eukaryota</taxon>
        <taxon>Viridiplantae</taxon>
        <taxon>Streptophyta</taxon>
        <taxon>Embryophyta</taxon>
        <taxon>Tracheophyta</taxon>
        <taxon>Spermatophyta</taxon>
        <taxon>Magnoliopsida</taxon>
        <taxon>eudicotyledons</taxon>
        <taxon>Gunneridae</taxon>
        <taxon>Pentapetalae</taxon>
        <taxon>asterids</taxon>
        <taxon>lamiids</taxon>
        <taxon>Solanales</taxon>
        <taxon>Solanaceae</taxon>
        <taxon>Solanoideae</taxon>
        <taxon>Solaneae</taxon>
        <taxon>Solanum</taxon>
    </lineage>
</organism>
<sequence>MPKHECGLGFKSLVDISNAMSAKLWWKFRTQNSLWFNFLWNKYCKNHIPTLVQWRGGSQQWKGMLMQREKVDQNLWWEPKGGTSTIWYDNWTNLGTLFKNPSKVVSCHPLTDISNFLNEDGWN</sequence>
<proteinExistence type="predicted"/>
<dbReference type="EMBL" id="GEDG01035919">
    <property type="protein sequence ID" value="JAP08975.1"/>
    <property type="molecule type" value="Transcribed_RNA"/>
</dbReference>
<protein>
    <submittedName>
        <fullName evidence="1">Putative ovule protein</fullName>
    </submittedName>
</protein>
<dbReference type="AlphaFoldDB" id="A0A0V0GL67"/>
<accession>A0A0V0GL67</accession>
<evidence type="ECO:0000313" key="1">
    <source>
        <dbReference type="EMBL" id="JAP08975.1"/>
    </source>
</evidence>
<name>A0A0V0GL67_SOLCH</name>
<feature type="non-terminal residue" evidence="1">
    <location>
        <position position="123"/>
    </location>
</feature>